<comment type="subcellular location">
    <subcellularLocation>
        <location evidence="1">Cell membrane</location>
        <topology evidence="1">Multi-pass membrane protein</topology>
    </subcellularLocation>
</comment>
<evidence type="ECO:0000256" key="7">
    <source>
        <dbReference type="ARBA" id="ARBA00023136"/>
    </source>
</evidence>
<dbReference type="Proteomes" id="UP000078582">
    <property type="component" value="Chromosome"/>
</dbReference>
<feature type="transmembrane region" description="Helical" evidence="8">
    <location>
        <begin position="210"/>
        <end position="230"/>
    </location>
</feature>
<keyword evidence="6 8" id="KW-1133">Transmembrane helix</keyword>
<name>A0A192H370_9LACO</name>
<keyword evidence="5 8" id="KW-0812">Transmembrane</keyword>
<evidence type="ECO:0000256" key="8">
    <source>
        <dbReference type="SAM" id="Phobius"/>
    </source>
</evidence>
<keyword evidence="7 8" id="KW-0472">Membrane</keyword>
<sequence length="263" mass="29306">MNEVDEENQGWLVVFKIALPLCLSYIPIGLACGILLHSSGFNILLTGLVSILVFSGGAQFLIASMLAIHAPLLQVLLMLLFLELRYALLSASLSPFMKKESLGFLVYFASSMNDENYAINYLKFATDKNWNGHKAVMVNHYSMLFWTVSNMIGSTIGNLIHFDVNIVNFTLTALFGYMMVMQVKNWLSIGVAALSGMLSVWLMIVLKSTMGLVIATLIASFVGFLIEHSLEGHKHAFLLRGLHLHRRKGQFTDVKETSDNHED</sequence>
<dbReference type="RefSeq" id="WP_068280776.1">
    <property type="nucleotide sequence ID" value="NZ_CP014873.1"/>
</dbReference>
<evidence type="ECO:0000256" key="5">
    <source>
        <dbReference type="ARBA" id="ARBA00022692"/>
    </source>
</evidence>
<dbReference type="GO" id="GO:0005886">
    <property type="term" value="C:plasma membrane"/>
    <property type="evidence" value="ECO:0007669"/>
    <property type="project" value="UniProtKB-SubCell"/>
</dbReference>
<protein>
    <submittedName>
        <fullName evidence="9">Branched-chain amino acid ABC transporter permease</fullName>
    </submittedName>
</protein>
<dbReference type="AlphaFoldDB" id="A0A192H370"/>
<evidence type="ECO:0000256" key="6">
    <source>
        <dbReference type="ARBA" id="ARBA00022989"/>
    </source>
</evidence>
<feature type="transmembrane region" description="Helical" evidence="8">
    <location>
        <begin position="68"/>
        <end position="89"/>
    </location>
</feature>
<evidence type="ECO:0000256" key="4">
    <source>
        <dbReference type="ARBA" id="ARBA00022475"/>
    </source>
</evidence>
<evidence type="ECO:0000256" key="1">
    <source>
        <dbReference type="ARBA" id="ARBA00004651"/>
    </source>
</evidence>
<dbReference type="EMBL" id="CP014873">
    <property type="protein sequence ID" value="ANK62815.1"/>
    <property type="molecule type" value="Genomic_DNA"/>
</dbReference>
<dbReference type="PANTHER" id="PTHR34979">
    <property type="entry name" value="INNER MEMBRANE PROTEIN YGAZ"/>
    <property type="match status" value="1"/>
</dbReference>
<evidence type="ECO:0000313" key="10">
    <source>
        <dbReference type="Proteomes" id="UP000078582"/>
    </source>
</evidence>
<dbReference type="InterPro" id="IPR011606">
    <property type="entry name" value="Brnchd-chn_aa_trnsp_permease"/>
</dbReference>
<evidence type="ECO:0000256" key="2">
    <source>
        <dbReference type="ARBA" id="ARBA00010735"/>
    </source>
</evidence>
<dbReference type="OrthoDB" id="3177005at2"/>
<comment type="similarity">
    <text evidence="2">Belongs to the AzlC family.</text>
</comment>
<evidence type="ECO:0000256" key="3">
    <source>
        <dbReference type="ARBA" id="ARBA00022448"/>
    </source>
</evidence>
<dbReference type="GO" id="GO:1903785">
    <property type="term" value="P:L-valine transmembrane transport"/>
    <property type="evidence" value="ECO:0007669"/>
    <property type="project" value="TreeGrafter"/>
</dbReference>
<organism evidence="9 10">
    <name type="scientific">Loigolactobacillus backii</name>
    <dbReference type="NCBI Taxonomy" id="375175"/>
    <lineage>
        <taxon>Bacteria</taxon>
        <taxon>Bacillati</taxon>
        <taxon>Bacillota</taxon>
        <taxon>Bacilli</taxon>
        <taxon>Lactobacillales</taxon>
        <taxon>Lactobacillaceae</taxon>
        <taxon>Loigolactobacillus</taxon>
    </lineage>
</organism>
<keyword evidence="4" id="KW-1003">Cell membrane</keyword>
<gene>
    <name evidence="9" type="ORF">AYR53_08645</name>
</gene>
<reference evidence="9 10" key="1">
    <citation type="submission" date="2016-03" db="EMBL/GenBank/DDBJ databases">
        <title>Pediococcus and Lactobacillus from brewery environment - whole genome sequencing and assembly.</title>
        <authorList>
            <person name="Behr J."/>
            <person name="Geissler A.J."/>
            <person name="Vogel R.F."/>
        </authorList>
    </citation>
    <scope>NUCLEOTIDE SEQUENCE [LARGE SCALE GENOMIC DNA]</scope>
    <source>
        <strain evidence="9 10">TMW 1.1989</strain>
    </source>
</reference>
<dbReference type="GeneID" id="42982324"/>
<dbReference type="Pfam" id="PF03591">
    <property type="entry name" value="AzlC"/>
    <property type="match status" value="1"/>
</dbReference>
<feature type="transmembrane region" description="Helical" evidence="8">
    <location>
        <begin position="12"/>
        <end position="36"/>
    </location>
</feature>
<accession>A0A192H370</accession>
<proteinExistence type="inferred from homology"/>
<feature type="transmembrane region" description="Helical" evidence="8">
    <location>
        <begin position="186"/>
        <end position="204"/>
    </location>
</feature>
<keyword evidence="10" id="KW-1185">Reference proteome</keyword>
<feature type="transmembrane region" description="Helical" evidence="8">
    <location>
        <begin position="43"/>
        <end position="62"/>
    </location>
</feature>
<evidence type="ECO:0000313" key="9">
    <source>
        <dbReference type="EMBL" id="ANK62815.1"/>
    </source>
</evidence>
<keyword evidence="3" id="KW-0813">Transport</keyword>
<dbReference type="PANTHER" id="PTHR34979:SF1">
    <property type="entry name" value="INNER MEMBRANE PROTEIN YGAZ"/>
    <property type="match status" value="1"/>
</dbReference>
<dbReference type="STRING" id="375175.AYR53_08645"/>